<keyword evidence="1" id="KW-0391">Immunity</keyword>
<accession>A0A3Q3MNU5</accession>
<proteinExistence type="predicted"/>
<dbReference type="FunFam" id="2.60.40.10:FF:001648">
    <property type="entry name" value="Immunoglobulin heavy variable 4-3"/>
    <property type="match status" value="1"/>
</dbReference>
<name>A0A3Q3MNU5_9LABR</name>
<keyword evidence="7" id="KW-1185">Reference proteome</keyword>
<feature type="domain" description="Ig-like" evidence="5">
    <location>
        <begin position="33"/>
        <end position="122"/>
    </location>
</feature>
<feature type="chain" id="PRO_5018729296" description="Ig-like domain-containing protein" evidence="4">
    <location>
        <begin position="23"/>
        <end position="122"/>
    </location>
</feature>
<dbReference type="InterPro" id="IPR036179">
    <property type="entry name" value="Ig-like_dom_sf"/>
</dbReference>
<feature type="signal peptide" evidence="4">
    <location>
        <begin position="1"/>
        <end position="22"/>
    </location>
</feature>
<dbReference type="Pfam" id="PF07686">
    <property type="entry name" value="V-set"/>
    <property type="match status" value="1"/>
</dbReference>
<dbReference type="GO" id="GO:0019814">
    <property type="term" value="C:immunoglobulin complex"/>
    <property type="evidence" value="ECO:0007669"/>
    <property type="project" value="UniProtKB-KW"/>
</dbReference>
<evidence type="ECO:0000256" key="4">
    <source>
        <dbReference type="SAM" id="SignalP"/>
    </source>
</evidence>
<dbReference type="Proteomes" id="UP000261660">
    <property type="component" value="Unplaced"/>
</dbReference>
<dbReference type="InterPro" id="IPR013106">
    <property type="entry name" value="Ig_V-set"/>
</dbReference>
<dbReference type="PANTHER" id="PTHR23266">
    <property type="entry name" value="IMMUNOGLOBULIN HEAVY CHAIN"/>
    <property type="match status" value="1"/>
</dbReference>
<keyword evidence="3" id="KW-1280">Immunoglobulin</keyword>
<dbReference type="PROSITE" id="PS50835">
    <property type="entry name" value="IG_LIKE"/>
    <property type="match status" value="1"/>
</dbReference>
<keyword evidence="2" id="KW-1064">Adaptive immunity</keyword>
<evidence type="ECO:0000256" key="1">
    <source>
        <dbReference type="ARBA" id="ARBA00022859"/>
    </source>
</evidence>
<evidence type="ECO:0000313" key="6">
    <source>
        <dbReference type="Ensembl" id="ENSLBEP00000022085.1"/>
    </source>
</evidence>
<dbReference type="InterPro" id="IPR050199">
    <property type="entry name" value="IgHV"/>
</dbReference>
<evidence type="ECO:0000259" key="5">
    <source>
        <dbReference type="PROSITE" id="PS50835"/>
    </source>
</evidence>
<reference evidence="6" key="1">
    <citation type="submission" date="2025-08" db="UniProtKB">
        <authorList>
            <consortium name="Ensembl"/>
        </authorList>
    </citation>
    <scope>IDENTIFICATION</scope>
</reference>
<evidence type="ECO:0000313" key="7">
    <source>
        <dbReference type="Proteomes" id="UP000261660"/>
    </source>
</evidence>
<dbReference type="InterPro" id="IPR007110">
    <property type="entry name" value="Ig-like_dom"/>
</dbReference>
<dbReference type="Gene3D" id="2.60.40.10">
    <property type="entry name" value="Immunoglobulins"/>
    <property type="match status" value="1"/>
</dbReference>
<organism evidence="6 7">
    <name type="scientific">Labrus bergylta</name>
    <name type="common">ballan wrasse</name>
    <dbReference type="NCBI Taxonomy" id="56723"/>
    <lineage>
        <taxon>Eukaryota</taxon>
        <taxon>Metazoa</taxon>
        <taxon>Chordata</taxon>
        <taxon>Craniata</taxon>
        <taxon>Vertebrata</taxon>
        <taxon>Euteleostomi</taxon>
        <taxon>Actinopterygii</taxon>
        <taxon>Neopterygii</taxon>
        <taxon>Teleostei</taxon>
        <taxon>Neoteleostei</taxon>
        <taxon>Acanthomorphata</taxon>
        <taxon>Eupercaria</taxon>
        <taxon>Labriformes</taxon>
        <taxon>Labridae</taxon>
        <taxon>Labrus</taxon>
    </lineage>
</organism>
<dbReference type="GeneTree" id="ENSGT01020000230358"/>
<dbReference type="GO" id="GO:0005576">
    <property type="term" value="C:extracellular region"/>
    <property type="evidence" value="ECO:0007669"/>
    <property type="project" value="UniProtKB-ARBA"/>
</dbReference>
<dbReference type="AlphaFoldDB" id="A0A3Q3MNU5"/>
<evidence type="ECO:0000256" key="3">
    <source>
        <dbReference type="ARBA" id="ARBA00043265"/>
    </source>
</evidence>
<dbReference type="GO" id="GO:0002250">
    <property type="term" value="P:adaptive immune response"/>
    <property type="evidence" value="ECO:0007669"/>
    <property type="project" value="UniProtKB-KW"/>
</dbReference>
<dbReference type="SMART" id="SM00406">
    <property type="entry name" value="IGv"/>
    <property type="match status" value="1"/>
</dbReference>
<dbReference type="STRING" id="56723.ENSLBEP00000022085"/>
<dbReference type="SUPFAM" id="SSF48726">
    <property type="entry name" value="Immunoglobulin"/>
    <property type="match status" value="1"/>
</dbReference>
<dbReference type="InterPro" id="IPR013783">
    <property type="entry name" value="Ig-like_fold"/>
</dbReference>
<evidence type="ECO:0000256" key="2">
    <source>
        <dbReference type="ARBA" id="ARBA00023130"/>
    </source>
</evidence>
<reference evidence="6" key="2">
    <citation type="submission" date="2025-09" db="UniProtKB">
        <authorList>
            <consortium name="Ensembl"/>
        </authorList>
    </citation>
    <scope>IDENTIFICATION</scope>
</reference>
<protein>
    <recommendedName>
        <fullName evidence="5">Ig-like domain-containing protein</fullName>
    </recommendedName>
</protein>
<keyword evidence="4" id="KW-0732">Signal</keyword>
<dbReference type="InParanoid" id="A0A3Q3MNU5"/>
<dbReference type="Ensembl" id="ENSLBET00000023253.1">
    <property type="protein sequence ID" value="ENSLBEP00000022085.1"/>
    <property type="gene ID" value="ENSLBEG00000016967.1"/>
</dbReference>
<sequence length="122" mass="13615">IKHIWLWMMEIMMICVSTGVHCIDLITPGSMVVQPGQSLTLTCQVSGYSLTDNSYATGWIRQPAGKGLEWIGIRYTGGTYYKDSLKNQFSIDLDASNNRVTLNGLNMQPADTAVYYCAREPQ</sequence>